<accession>A0A0T5P8U5</accession>
<feature type="transmembrane region" description="Helical" evidence="1">
    <location>
        <begin position="102"/>
        <end position="119"/>
    </location>
</feature>
<feature type="transmembrane region" description="Helical" evidence="1">
    <location>
        <begin position="69"/>
        <end position="90"/>
    </location>
</feature>
<feature type="transmembrane region" description="Helical" evidence="1">
    <location>
        <begin position="192"/>
        <end position="219"/>
    </location>
</feature>
<keyword evidence="1" id="KW-1133">Transmembrane helix</keyword>
<keyword evidence="1" id="KW-0472">Membrane</keyword>
<reference evidence="3 5" key="2">
    <citation type="submission" date="2018-08" db="EMBL/GenBank/DDBJ databases">
        <title>Genetic Globetrotter - A new plasmid hitch-hiking vast phylogenetic and geographic distances.</title>
        <authorList>
            <person name="Vollmers J."/>
            <person name="Petersen J."/>
        </authorList>
    </citation>
    <scope>NUCLEOTIDE SEQUENCE [LARGE SCALE GENOMIC DNA]</scope>
    <source>
        <strain evidence="3 5">DSM 26383</strain>
    </source>
</reference>
<dbReference type="STRING" id="540747.SAMN04488031_107234"/>
<evidence type="ECO:0000313" key="4">
    <source>
        <dbReference type="Proteomes" id="UP000051401"/>
    </source>
</evidence>
<feature type="transmembrane region" description="Helical" evidence="1">
    <location>
        <begin position="163"/>
        <end position="180"/>
    </location>
</feature>
<evidence type="ECO:0000313" key="3">
    <source>
        <dbReference type="EMBL" id="QEW24662.1"/>
    </source>
</evidence>
<dbReference type="Proteomes" id="UP000051401">
    <property type="component" value="Unassembled WGS sequence"/>
</dbReference>
<organism evidence="2 4">
    <name type="scientific">Roseovarius indicus</name>
    <dbReference type="NCBI Taxonomy" id="540747"/>
    <lineage>
        <taxon>Bacteria</taxon>
        <taxon>Pseudomonadati</taxon>
        <taxon>Pseudomonadota</taxon>
        <taxon>Alphaproteobacteria</taxon>
        <taxon>Rhodobacterales</taxon>
        <taxon>Roseobacteraceae</taxon>
        <taxon>Roseovarius</taxon>
    </lineage>
</organism>
<dbReference type="InterPro" id="IPR012666">
    <property type="entry name" value="CbtA_put"/>
</dbReference>
<dbReference type="NCBIfam" id="TIGR02458">
    <property type="entry name" value="CbtA"/>
    <property type="match status" value="1"/>
</dbReference>
<sequence length="230" mass="23670">MFQRLLTSALFAGFCAGLIAAALQLAFVQPVLLHAELYEGGDLVHFGAEAVSAHPELPGFDPVRDGMSVLFSALIYVGYGLILVAAMAMADERGVTINGRTGLIWGIAGFLAFQFAPAFSLPPEVPGVAAAELGARQVWWWGTVAATGAGLAMIGFGRGLPAWGAAAVLILAPHVIGAPHPASFAGPVPPEIAALFASRALGVGFAVWAVLGGLAGYFWQREAEGETATA</sequence>
<dbReference type="OrthoDB" id="9813640at2"/>
<evidence type="ECO:0000256" key="1">
    <source>
        <dbReference type="SAM" id="Phobius"/>
    </source>
</evidence>
<evidence type="ECO:0000313" key="2">
    <source>
        <dbReference type="EMBL" id="KRS17603.1"/>
    </source>
</evidence>
<gene>
    <name evidence="3" type="ORF">RIdsm_00443</name>
    <name evidence="2" type="ORF">XM52_11305</name>
</gene>
<dbReference type="Proteomes" id="UP000325785">
    <property type="component" value="Chromosome"/>
</dbReference>
<keyword evidence="4" id="KW-1185">Reference proteome</keyword>
<dbReference type="EMBL" id="LAXI01000006">
    <property type="protein sequence ID" value="KRS17603.1"/>
    <property type="molecule type" value="Genomic_DNA"/>
</dbReference>
<dbReference type="KEGG" id="rid:RIdsm_00443"/>
<dbReference type="PATRIC" id="fig|540747.5.peg.5237"/>
<dbReference type="AlphaFoldDB" id="A0A0T5P8U5"/>
<feature type="transmembrane region" description="Helical" evidence="1">
    <location>
        <begin position="139"/>
        <end position="156"/>
    </location>
</feature>
<dbReference type="Pfam" id="PF09490">
    <property type="entry name" value="CbtA"/>
    <property type="match status" value="1"/>
</dbReference>
<name>A0A0T5P8U5_9RHOB</name>
<dbReference type="EMBL" id="CP031598">
    <property type="protein sequence ID" value="QEW24662.1"/>
    <property type="molecule type" value="Genomic_DNA"/>
</dbReference>
<reference evidence="2 4" key="1">
    <citation type="submission" date="2015-04" db="EMBL/GenBank/DDBJ databases">
        <title>The draft genome sequence of Roseovarius indicus B108T.</title>
        <authorList>
            <person name="Li G."/>
            <person name="Lai Q."/>
            <person name="Shao Z."/>
            <person name="Yan P."/>
        </authorList>
    </citation>
    <scope>NUCLEOTIDE SEQUENCE [LARGE SCALE GENOMIC DNA]</scope>
    <source>
        <strain evidence="2 4">B108</strain>
    </source>
</reference>
<dbReference type="RefSeq" id="WP_057816242.1">
    <property type="nucleotide sequence ID" value="NZ_CP031598.1"/>
</dbReference>
<evidence type="ECO:0000313" key="5">
    <source>
        <dbReference type="Proteomes" id="UP000325785"/>
    </source>
</evidence>
<keyword evidence="1" id="KW-0812">Transmembrane</keyword>
<proteinExistence type="predicted"/>
<protein>
    <submittedName>
        <fullName evidence="2 3">Cobalt transporter</fullName>
    </submittedName>
</protein>